<evidence type="ECO:0000313" key="2">
    <source>
        <dbReference type="Proteomes" id="UP000002624"/>
    </source>
</evidence>
<dbReference type="VEuPathDB" id="FungiDB:HCDG_05246"/>
<sequence length="100" mass="11230">MGWHSSISRALENITHKPSSSVTQPRSLHLIENVARVEMHPVVQVVFDRADAMRCDALIAVDDARRITFHLCTGLKLNLVAVGLPSSKIPRFLLMCRIRD</sequence>
<reference evidence="2" key="1">
    <citation type="submission" date="2009-05" db="EMBL/GenBank/DDBJ databases">
        <title>The genome sequence of Ajellomyces capsulatus strain H143.</title>
        <authorList>
            <person name="Champion M."/>
            <person name="Cuomo C.A."/>
            <person name="Ma L.-J."/>
            <person name="Henn M.R."/>
            <person name="Sil A."/>
            <person name="Goldman B."/>
            <person name="Young S.K."/>
            <person name="Kodira C.D."/>
            <person name="Zeng Q."/>
            <person name="Koehrsen M."/>
            <person name="Alvarado L."/>
            <person name="Berlin A.M."/>
            <person name="Borenstein D."/>
            <person name="Chen Z."/>
            <person name="Engels R."/>
            <person name="Freedman E."/>
            <person name="Gellesch M."/>
            <person name="Goldberg J."/>
            <person name="Griggs A."/>
            <person name="Gujja S."/>
            <person name="Heiman D.I."/>
            <person name="Hepburn T.A."/>
            <person name="Howarth C."/>
            <person name="Jen D."/>
            <person name="Larson L."/>
            <person name="Lewis B."/>
            <person name="Mehta T."/>
            <person name="Park D."/>
            <person name="Pearson M."/>
            <person name="Roberts A."/>
            <person name="Saif S."/>
            <person name="Shea T.D."/>
            <person name="Shenoy N."/>
            <person name="Sisk P."/>
            <person name="Stolte C."/>
            <person name="Sykes S."/>
            <person name="Walk T."/>
            <person name="White J."/>
            <person name="Yandava C."/>
            <person name="Klein B."/>
            <person name="McEwen J.G."/>
            <person name="Puccia R."/>
            <person name="Goldman G.H."/>
            <person name="Felipe M.S."/>
            <person name="Nino-Vega G."/>
            <person name="San-Blas G."/>
            <person name="Taylor J.W."/>
            <person name="Mendoza L."/>
            <person name="Galagan J.E."/>
            <person name="Nusbaum C."/>
            <person name="Birren B.W."/>
        </authorList>
    </citation>
    <scope>NUCLEOTIDE SEQUENCE [LARGE SCALE GENOMIC DNA]</scope>
    <source>
        <strain evidence="2">H143</strain>
    </source>
</reference>
<name>C6HFQ6_AJECH</name>
<evidence type="ECO:0000313" key="1">
    <source>
        <dbReference type="EMBL" id="EER40657.1"/>
    </source>
</evidence>
<dbReference type="EMBL" id="GG692425">
    <property type="protein sequence ID" value="EER40657.1"/>
    <property type="molecule type" value="Genomic_DNA"/>
</dbReference>
<accession>C6HFQ6</accession>
<organism evidence="1 2">
    <name type="scientific">Ajellomyces capsulatus (strain H143)</name>
    <name type="common">Darling's disease fungus</name>
    <name type="synonym">Histoplasma capsulatum</name>
    <dbReference type="NCBI Taxonomy" id="544712"/>
    <lineage>
        <taxon>Eukaryota</taxon>
        <taxon>Fungi</taxon>
        <taxon>Dikarya</taxon>
        <taxon>Ascomycota</taxon>
        <taxon>Pezizomycotina</taxon>
        <taxon>Eurotiomycetes</taxon>
        <taxon>Eurotiomycetidae</taxon>
        <taxon>Onygenales</taxon>
        <taxon>Ajellomycetaceae</taxon>
        <taxon>Histoplasma</taxon>
    </lineage>
</organism>
<dbReference type="Proteomes" id="UP000002624">
    <property type="component" value="Unassembled WGS sequence"/>
</dbReference>
<proteinExistence type="predicted"/>
<gene>
    <name evidence="1" type="ORF">HCDG_05246</name>
</gene>
<dbReference type="HOGENOM" id="CLU_2305272_0_0_1"/>
<protein>
    <submittedName>
        <fullName evidence="1">Uncharacterized protein</fullName>
    </submittedName>
</protein>
<dbReference type="AlphaFoldDB" id="C6HFQ6"/>